<comment type="caution">
    <text evidence="1">The sequence shown here is derived from an EMBL/GenBank/DDBJ whole genome shotgun (WGS) entry which is preliminary data.</text>
</comment>
<proteinExistence type="predicted"/>
<organism evidence="1 2">
    <name type="scientific">Actinoplanes lutulentus</name>
    <dbReference type="NCBI Taxonomy" id="1287878"/>
    <lineage>
        <taxon>Bacteria</taxon>
        <taxon>Bacillati</taxon>
        <taxon>Actinomycetota</taxon>
        <taxon>Actinomycetes</taxon>
        <taxon>Micromonosporales</taxon>
        <taxon>Micromonosporaceae</taxon>
        <taxon>Actinoplanes</taxon>
    </lineage>
</organism>
<sequence>MSLPGALAETTLAKILGRFPVTLTEERDLTSPMSPAPVGHIKIWRGEGPVVKIVNVGLVVPPIGLDSHMIFAFTAPSSGVPHFTLDSVANGDNYAFHLDLIPRIDLATSLPYLDEVYEPLTELYQEVSKREGLTPAHLTPRQYALMSPWMLVNRATEDAFKGIDDAVDNYLTHWAALVDKGVDAAGTAERDSRHRELLFSPEIDPVWKQTVRLLGEEQSESVRKSLVSNE</sequence>
<dbReference type="Gene3D" id="3.40.1500.20">
    <property type="match status" value="1"/>
</dbReference>
<evidence type="ECO:0000313" key="1">
    <source>
        <dbReference type="EMBL" id="RAK42359.1"/>
    </source>
</evidence>
<gene>
    <name evidence="1" type="ORF">B0I29_102184</name>
</gene>
<dbReference type="RefSeq" id="WP_111647528.1">
    <property type="nucleotide sequence ID" value="NZ_JACHWI010000003.1"/>
</dbReference>
<accession>A0A327ZI39</accession>
<keyword evidence="2" id="KW-1185">Reference proteome</keyword>
<evidence type="ECO:0008006" key="3">
    <source>
        <dbReference type="Google" id="ProtNLM"/>
    </source>
</evidence>
<reference evidence="1 2" key="1">
    <citation type="submission" date="2018-06" db="EMBL/GenBank/DDBJ databases">
        <title>Genomic Encyclopedia of Type Strains, Phase III (KMG-III): the genomes of soil and plant-associated and newly described type strains.</title>
        <authorList>
            <person name="Whitman W."/>
        </authorList>
    </citation>
    <scope>NUCLEOTIDE SEQUENCE [LARGE SCALE GENOMIC DNA]</scope>
    <source>
        <strain evidence="1 2">CGMCC 4.7090</strain>
    </source>
</reference>
<dbReference type="OrthoDB" id="3285699at2"/>
<protein>
    <recommendedName>
        <fullName evidence="3">Ferredoxin-dependent bilin reductase</fullName>
    </recommendedName>
</protein>
<dbReference type="EMBL" id="QLMJ01000002">
    <property type="protein sequence ID" value="RAK42359.1"/>
    <property type="molecule type" value="Genomic_DNA"/>
</dbReference>
<dbReference type="Proteomes" id="UP000249341">
    <property type="component" value="Unassembled WGS sequence"/>
</dbReference>
<dbReference type="AlphaFoldDB" id="A0A327ZI39"/>
<name>A0A327ZI39_9ACTN</name>
<evidence type="ECO:0000313" key="2">
    <source>
        <dbReference type="Proteomes" id="UP000249341"/>
    </source>
</evidence>